<dbReference type="PANTHER" id="PTHR33180">
    <property type="entry name" value="PHOTOSYSTEM II CP43 REACTION CENTER PROTEIN"/>
    <property type="match status" value="1"/>
</dbReference>
<dbReference type="Gramene" id="PGSC0003DMT400097218">
    <property type="protein sequence ID" value="PGSC0003DMT400097218"/>
    <property type="gene ID" value="PGSC0003DMG400046789"/>
</dbReference>
<sequence>MQTAKQAPPVPPVQTPPPRSMNRLKATRLRTILEEKRLSIDRGSGKVSRCVEHHSVPQIREVYTAPRLIQTLLVREFYTEYRKMVLKVKKKAKLFAPIDHVVVRGKRVKCSNSDISEELGCTINIIHFLVDKIQKKPLENLKGWLAPLISDITPLWIEPGVQIKKKDLNVVARY</sequence>
<dbReference type="HOGENOM" id="CLU_029307_4_0_1"/>
<dbReference type="GO" id="GO:0009579">
    <property type="term" value="C:thylakoid"/>
    <property type="evidence" value="ECO:0000318"/>
    <property type="project" value="GO_Central"/>
</dbReference>
<feature type="region of interest" description="Disordered" evidence="1">
    <location>
        <begin position="1"/>
        <end position="21"/>
    </location>
</feature>
<evidence type="ECO:0000259" key="2">
    <source>
        <dbReference type="Pfam" id="PF20167"/>
    </source>
</evidence>
<accession>M1E054</accession>
<dbReference type="Pfam" id="PF20167">
    <property type="entry name" value="Transposase_32"/>
    <property type="match status" value="1"/>
</dbReference>
<evidence type="ECO:0000313" key="3">
    <source>
        <dbReference type="EnsemblPlants" id="PGSC0003DMT400097218"/>
    </source>
</evidence>
<evidence type="ECO:0000313" key="4">
    <source>
        <dbReference type="Proteomes" id="UP000011115"/>
    </source>
</evidence>
<dbReference type="PANTHER" id="PTHR33180:SF31">
    <property type="entry name" value="POLYPROTEIN PROTEIN"/>
    <property type="match status" value="1"/>
</dbReference>
<dbReference type="InParanoid" id="M1E054"/>
<feature type="domain" description="Putative plant transposon protein" evidence="2">
    <location>
        <begin position="62"/>
        <end position="174"/>
    </location>
</feature>
<protein>
    <recommendedName>
        <fullName evidence="2">Putative plant transposon protein domain-containing protein</fullName>
    </recommendedName>
</protein>
<dbReference type="EnsemblPlants" id="PGSC0003DMT400097218">
    <property type="protein sequence ID" value="PGSC0003DMT400097218"/>
    <property type="gene ID" value="PGSC0003DMG400046789"/>
</dbReference>
<organism evidence="3 4">
    <name type="scientific">Solanum tuberosum</name>
    <name type="common">Potato</name>
    <dbReference type="NCBI Taxonomy" id="4113"/>
    <lineage>
        <taxon>Eukaryota</taxon>
        <taxon>Viridiplantae</taxon>
        <taxon>Streptophyta</taxon>
        <taxon>Embryophyta</taxon>
        <taxon>Tracheophyta</taxon>
        <taxon>Spermatophyta</taxon>
        <taxon>Magnoliopsida</taxon>
        <taxon>eudicotyledons</taxon>
        <taxon>Gunneridae</taxon>
        <taxon>Pentapetalae</taxon>
        <taxon>asterids</taxon>
        <taxon>lamiids</taxon>
        <taxon>Solanales</taxon>
        <taxon>Solanaceae</taxon>
        <taxon>Solanoideae</taxon>
        <taxon>Solaneae</taxon>
        <taxon>Solanum</taxon>
    </lineage>
</organism>
<keyword evidence="4" id="KW-1185">Reference proteome</keyword>
<reference evidence="4" key="1">
    <citation type="journal article" date="2011" name="Nature">
        <title>Genome sequence and analysis of the tuber crop potato.</title>
        <authorList>
            <consortium name="The Potato Genome Sequencing Consortium"/>
        </authorList>
    </citation>
    <scope>NUCLEOTIDE SEQUENCE [LARGE SCALE GENOMIC DNA]</scope>
    <source>
        <strain evidence="4">cv. DM1-3 516 R44</strain>
    </source>
</reference>
<dbReference type="GO" id="GO:0009523">
    <property type="term" value="C:photosystem II"/>
    <property type="evidence" value="ECO:0000318"/>
    <property type="project" value="GO_Central"/>
</dbReference>
<proteinExistence type="predicted"/>
<evidence type="ECO:0000256" key="1">
    <source>
        <dbReference type="SAM" id="MobiDB-lite"/>
    </source>
</evidence>
<feature type="compositionally biased region" description="Pro residues" evidence="1">
    <location>
        <begin position="8"/>
        <end position="19"/>
    </location>
</feature>
<dbReference type="AlphaFoldDB" id="M1E054"/>
<dbReference type="Proteomes" id="UP000011115">
    <property type="component" value="Unassembled WGS sequence"/>
</dbReference>
<reference evidence="3" key="2">
    <citation type="submission" date="2015-06" db="UniProtKB">
        <authorList>
            <consortium name="EnsemblPlants"/>
        </authorList>
    </citation>
    <scope>IDENTIFICATION</scope>
    <source>
        <strain evidence="3">DM1-3 516 R44</strain>
    </source>
</reference>
<dbReference type="InterPro" id="IPR046796">
    <property type="entry name" value="Transposase_32_dom"/>
</dbReference>
<name>M1E054_SOLTU</name>
<dbReference type="PaxDb" id="4113-PGSC0003DMT400097218"/>